<dbReference type="EMBL" id="UGLJ01000002">
    <property type="protein sequence ID" value="STT92837.1"/>
    <property type="molecule type" value="Genomic_DNA"/>
</dbReference>
<evidence type="ECO:0008006" key="3">
    <source>
        <dbReference type="Google" id="ProtNLM"/>
    </source>
</evidence>
<dbReference type="AlphaFoldDB" id="A0A377XZD9"/>
<dbReference type="Proteomes" id="UP000254103">
    <property type="component" value="Unassembled WGS sequence"/>
</dbReference>
<evidence type="ECO:0000313" key="2">
    <source>
        <dbReference type="Proteomes" id="UP000254103"/>
    </source>
</evidence>
<name>A0A377XZD9_KLEPN</name>
<accession>A0A377XZD9</accession>
<gene>
    <name evidence="1" type="ORF">NCTC5052_01221</name>
</gene>
<protein>
    <recommendedName>
        <fullName evidence="3">Phage capsid protein</fullName>
    </recommendedName>
</protein>
<organism evidence="1 2">
    <name type="scientific">Klebsiella pneumoniae</name>
    <dbReference type="NCBI Taxonomy" id="573"/>
    <lineage>
        <taxon>Bacteria</taxon>
        <taxon>Pseudomonadati</taxon>
        <taxon>Pseudomonadota</taxon>
        <taxon>Gammaproteobacteria</taxon>
        <taxon>Enterobacterales</taxon>
        <taxon>Enterobacteriaceae</taxon>
        <taxon>Klebsiella/Raoultella group</taxon>
        <taxon>Klebsiella</taxon>
        <taxon>Klebsiella pneumoniae complex</taxon>
    </lineage>
</organism>
<sequence length="147" mass="15777">MIMRPNVAVLGRSTATALRQNPSVVKAYNGTLGEDGLVPLDFLRGLLELDEIVVGSAFVNIARPGQKPVLVRAWANHAAFIYRNLLADTQGGVTFGFTAQFGSRVSGSIPDPDMGMRGGQRVRVGESVRELIVAHDCGYFFQNAVSA</sequence>
<evidence type="ECO:0000313" key="1">
    <source>
        <dbReference type="EMBL" id="STT92837.1"/>
    </source>
</evidence>
<dbReference type="InterPro" id="IPR053738">
    <property type="entry name" value="Lambda_capsid_assembly"/>
</dbReference>
<reference evidence="1 2" key="1">
    <citation type="submission" date="2018-06" db="EMBL/GenBank/DDBJ databases">
        <authorList>
            <consortium name="Pathogen Informatics"/>
            <person name="Doyle S."/>
        </authorList>
    </citation>
    <scope>NUCLEOTIDE SEQUENCE [LARGE SCALE GENOMIC DNA]</scope>
    <source>
        <strain evidence="1 2">NCTC5052</strain>
    </source>
</reference>
<proteinExistence type="predicted"/>
<dbReference type="Gene3D" id="3.90.1690.10">
    <property type="entry name" value="phage-related protein like domain"/>
    <property type="match status" value="1"/>
</dbReference>